<dbReference type="EMBL" id="CAUYUJ010014448">
    <property type="protein sequence ID" value="CAK0841353.1"/>
    <property type="molecule type" value="Genomic_DNA"/>
</dbReference>
<sequence>MDNFALVISNVKGCSTMGNAVMVERGHPLVAPAQRPRRRRLRTATPSRSMVEFLGASVKLLRDGAQLYANGRTNLTMMFNVLMCYSAGPALLVTRQPLCDKLGSNGCARMRTGAGEIFAAIEAVRPRPLVLVPRTALCELWRTFWAMASEFSQKQLAVEWVHSHPSLRQQVNVGSGIPAFLRDSLVNQMGHKLVAVNQRDDLSDMKCKATGEACCGDGDRNGCKFANDDSTPMGQADSCDNGHSREYAAQRARERKELHDAVGSDGHATAELDDLDDLDLRLDGLRLFSTIDDWKVEFEVTPGERRLKSMMDMMFGSASSTFKKYAQADAFWEKIRKVGKKFNLDLPPFSQVIDSVDMETLMRCVMSTSVAPTPSHMQQCGMEFVTAAQQVMDVCFGKNGLNKVESRIDQKLR</sequence>
<name>A0ABN9T8B8_9DINO</name>
<comment type="caution">
    <text evidence="1">The sequence shown here is derived from an EMBL/GenBank/DDBJ whole genome shotgun (WGS) entry which is preliminary data.</text>
</comment>
<reference evidence="1" key="1">
    <citation type="submission" date="2023-10" db="EMBL/GenBank/DDBJ databases">
        <authorList>
            <person name="Chen Y."/>
            <person name="Shah S."/>
            <person name="Dougan E. K."/>
            <person name="Thang M."/>
            <person name="Chan C."/>
        </authorList>
    </citation>
    <scope>NUCLEOTIDE SEQUENCE [LARGE SCALE GENOMIC DNA]</scope>
</reference>
<keyword evidence="2" id="KW-1185">Reference proteome</keyword>
<organism evidence="1 2">
    <name type="scientific">Prorocentrum cordatum</name>
    <dbReference type="NCBI Taxonomy" id="2364126"/>
    <lineage>
        <taxon>Eukaryota</taxon>
        <taxon>Sar</taxon>
        <taxon>Alveolata</taxon>
        <taxon>Dinophyceae</taxon>
        <taxon>Prorocentrales</taxon>
        <taxon>Prorocentraceae</taxon>
        <taxon>Prorocentrum</taxon>
    </lineage>
</organism>
<accession>A0ABN9T8B8</accession>
<proteinExistence type="predicted"/>
<dbReference type="Proteomes" id="UP001189429">
    <property type="component" value="Unassembled WGS sequence"/>
</dbReference>
<evidence type="ECO:0000313" key="1">
    <source>
        <dbReference type="EMBL" id="CAK0841353.1"/>
    </source>
</evidence>
<evidence type="ECO:0000313" key="2">
    <source>
        <dbReference type="Proteomes" id="UP001189429"/>
    </source>
</evidence>
<protein>
    <submittedName>
        <fullName evidence="1">Uncharacterized protein</fullName>
    </submittedName>
</protein>
<gene>
    <name evidence="1" type="ORF">PCOR1329_LOCUS36574</name>
</gene>